<comment type="similarity">
    <text evidence="3">Belongs to the HARBI1 family.</text>
</comment>
<name>A0A6A6NC88_HEVBR</name>
<comment type="cofactor">
    <cofactor evidence="1">
        <name>a divalent metal cation</name>
        <dbReference type="ChEBI" id="CHEBI:60240"/>
    </cofactor>
</comment>
<evidence type="ECO:0000256" key="5">
    <source>
        <dbReference type="ARBA" id="ARBA00022723"/>
    </source>
</evidence>
<evidence type="ECO:0000256" key="1">
    <source>
        <dbReference type="ARBA" id="ARBA00001968"/>
    </source>
</evidence>
<organism evidence="9 10">
    <name type="scientific">Hevea brasiliensis</name>
    <name type="common">Para rubber tree</name>
    <name type="synonym">Siphonia brasiliensis</name>
    <dbReference type="NCBI Taxonomy" id="3981"/>
    <lineage>
        <taxon>Eukaryota</taxon>
        <taxon>Viridiplantae</taxon>
        <taxon>Streptophyta</taxon>
        <taxon>Embryophyta</taxon>
        <taxon>Tracheophyta</taxon>
        <taxon>Spermatophyta</taxon>
        <taxon>Magnoliopsida</taxon>
        <taxon>eudicotyledons</taxon>
        <taxon>Gunneridae</taxon>
        <taxon>Pentapetalae</taxon>
        <taxon>rosids</taxon>
        <taxon>fabids</taxon>
        <taxon>Malpighiales</taxon>
        <taxon>Euphorbiaceae</taxon>
        <taxon>Crotonoideae</taxon>
        <taxon>Micrandreae</taxon>
        <taxon>Hevea</taxon>
    </lineage>
</organism>
<dbReference type="PANTHER" id="PTHR22930:SF268">
    <property type="entry name" value="NUCLEASE HARBI1"/>
    <property type="match status" value="1"/>
</dbReference>
<keyword evidence="10" id="KW-1185">Reference proteome</keyword>
<dbReference type="AlphaFoldDB" id="A0A6A6NC88"/>
<evidence type="ECO:0000313" key="9">
    <source>
        <dbReference type="EMBL" id="KAF2323097.1"/>
    </source>
</evidence>
<keyword evidence="6" id="KW-0378">Hydrolase</keyword>
<comment type="subcellular location">
    <subcellularLocation>
        <location evidence="2">Nucleus</location>
    </subcellularLocation>
</comment>
<feature type="domain" description="DDE Tnp4" evidence="8">
    <location>
        <begin position="7"/>
        <end position="87"/>
    </location>
</feature>
<dbReference type="GO" id="GO:0005634">
    <property type="term" value="C:nucleus"/>
    <property type="evidence" value="ECO:0007669"/>
    <property type="project" value="UniProtKB-SubCell"/>
</dbReference>
<dbReference type="Pfam" id="PF13359">
    <property type="entry name" value="DDE_Tnp_4"/>
    <property type="match status" value="1"/>
</dbReference>
<evidence type="ECO:0000256" key="2">
    <source>
        <dbReference type="ARBA" id="ARBA00004123"/>
    </source>
</evidence>
<comment type="caution">
    <text evidence="9">The sequence shown here is derived from an EMBL/GenBank/DDBJ whole genome shotgun (WGS) entry which is preliminary data.</text>
</comment>
<accession>A0A6A6NC88</accession>
<keyword evidence="4" id="KW-0540">Nuclease</keyword>
<dbReference type="PANTHER" id="PTHR22930">
    <property type="match status" value="1"/>
</dbReference>
<dbReference type="GO" id="GO:0004518">
    <property type="term" value="F:nuclease activity"/>
    <property type="evidence" value="ECO:0007669"/>
    <property type="project" value="UniProtKB-KW"/>
</dbReference>
<dbReference type="GO" id="GO:0046872">
    <property type="term" value="F:metal ion binding"/>
    <property type="evidence" value="ECO:0007669"/>
    <property type="project" value="UniProtKB-KW"/>
</dbReference>
<evidence type="ECO:0000259" key="8">
    <source>
        <dbReference type="Pfam" id="PF13359"/>
    </source>
</evidence>
<evidence type="ECO:0000313" key="10">
    <source>
        <dbReference type="Proteomes" id="UP000467840"/>
    </source>
</evidence>
<keyword evidence="5" id="KW-0479">Metal-binding</keyword>
<proteinExistence type="inferred from homology"/>
<evidence type="ECO:0000256" key="4">
    <source>
        <dbReference type="ARBA" id="ARBA00022722"/>
    </source>
</evidence>
<evidence type="ECO:0000256" key="7">
    <source>
        <dbReference type="ARBA" id="ARBA00023242"/>
    </source>
</evidence>
<keyword evidence="7" id="KW-0539">Nucleus</keyword>
<dbReference type="EMBL" id="JAAGAX010000002">
    <property type="protein sequence ID" value="KAF2323097.1"/>
    <property type="molecule type" value="Genomic_DNA"/>
</dbReference>
<reference evidence="9 10" key="1">
    <citation type="journal article" date="2020" name="Mol. Plant">
        <title>The Chromosome-Based Rubber Tree Genome Provides New Insights into Spurge Genome Evolution and Rubber Biosynthesis.</title>
        <authorList>
            <person name="Liu J."/>
            <person name="Shi C."/>
            <person name="Shi C.C."/>
            <person name="Li W."/>
            <person name="Zhang Q.J."/>
            <person name="Zhang Y."/>
            <person name="Li K."/>
            <person name="Lu H.F."/>
            <person name="Shi C."/>
            <person name="Zhu S.T."/>
            <person name="Xiao Z.Y."/>
            <person name="Nan H."/>
            <person name="Yue Y."/>
            <person name="Zhu X.G."/>
            <person name="Wu Y."/>
            <person name="Hong X.N."/>
            <person name="Fan G.Y."/>
            <person name="Tong Y."/>
            <person name="Zhang D."/>
            <person name="Mao C.L."/>
            <person name="Liu Y.L."/>
            <person name="Hao S.J."/>
            <person name="Liu W.Q."/>
            <person name="Lv M.Q."/>
            <person name="Zhang H.B."/>
            <person name="Liu Y."/>
            <person name="Hu-Tang G.R."/>
            <person name="Wang J.P."/>
            <person name="Wang J.H."/>
            <person name="Sun Y.H."/>
            <person name="Ni S.B."/>
            <person name="Chen W.B."/>
            <person name="Zhang X.C."/>
            <person name="Jiao Y.N."/>
            <person name="Eichler E.E."/>
            <person name="Li G.H."/>
            <person name="Liu X."/>
            <person name="Gao L.Z."/>
        </authorList>
    </citation>
    <scope>NUCLEOTIDE SEQUENCE [LARGE SCALE GENOMIC DNA]</scope>
    <source>
        <strain evidence="10">cv. GT1</strain>
        <tissue evidence="9">Leaf</tissue>
    </source>
</reference>
<dbReference type="GO" id="GO:0016787">
    <property type="term" value="F:hydrolase activity"/>
    <property type="evidence" value="ECO:0007669"/>
    <property type="project" value="UniProtKB-KW"/>
</dbReference>
<gene>
    <name evidence="9" type="ORF">GH714_033435</name>
</gene>
<sequence>MGAGLPLRSGLITPYRGVHYHLNEYSRRKPQNANKLFNYHHASLRNVIERGFSVIKKRFPIIASGTEPHYSFEIMTEIVFACYMIHNFLMSVNPYENLIAEVDRELMDAEADHHIGTSGLPTDVDYRTEFMLREQIASQMWNDYHNNFEFNWANEVTDNNMNSPDPSLHSQGTSSRGSKCKASMMEMLEKQYERLNSGIKRVSKVLERGNAIAEKSLTILESG</sequence>
<evidence type="ECO:0000256" key="6">
    <source>
        <dbReference type="ARBA" id="ARBA00022801"/>
    </source>
</evidence>
<dbReference type="Proteomes" id="UP000467840">
    <property type="component" value="Chromosome 11"/>
</dbReference>
<protein>
    <recommendedName>
        <fullName evidence="8">DDE Tnp4 domain-containing protein</fullName>
    </recommendedName>
</protein>
<dbReference type="InterPro" id="IPR045249">
    <property type="entry name" value="HARBI1-like"/>
</dbReference>
<dbReference type="InterPro" id="IPR027806">
    <property type="entry name" value="HARBI1_dom"/>
</dbReference>
<evidence type="ECO:0000256" key="3">
    <source>
        <dbReference type="ARBA" id="ARBA00006958"/>
    </source>
</evidence>